<evidence type="ECO:0000256" key="1">
    <source>
        <dbReference type="ARBA" id="ARBA00022729"/>
    </source>
</evidence>
<proteinExistence type="predicted"/>
<keyword evidence="1" id="KW-0732">Signal</keyword>
<evidence type="ECO:0000256" key="2">
    <source>
        <dbReference type="ARBA" id="ARBA00023157"/>
    </source>
</evidence>
<dbReference type="InterPro" id="IPR003599">
    <property type="entry name" value="Ig_sub"/>
</dbReference>
<protein>
    <submittedName>
        <fullName evidence="8">SHPS1 phosphatase</fullName>
    </submittedName>
</protein>
<sequence>AQSGTDFEVRQPQGRVSVTVGQNLTLTCTVSGLLPLGPVRWLKGSGSDSQTVYDQRNPSPRVLRVVNESNMDFTILITDIDLEDAGTYYCVKFQKSEFGDKVFRRGGGTMVSVHETSPFPSVGVAAAVLCFVLVVLILAFCLYRRKQRAEGQSQRVAGVTTGSCWPFPVPWCAGSPRTSSEVQDAETAKLPHQPSSEVDRDIHYADLQPLPMARSPGRSPGAELTEYASIRGAAK</sequence>
<evidence type="ECO:0000256" key="6">
    <source>
        <dbReference type="SAM" id="Phobius"/>
    </source>
</evidence>
<feature type="region of interest" description="Disordered" evidence="5">
    <location>
        <begin position="176"/>
        <end position="235"/>
    </location>
</feature>
<keyword evidence="6" id="KW-0812">Transmembrane</keyword>
<dbReference type="SMART" id="SM00409">
    <property type="entry name" value="IG"/>
    <property type="match status" value="1"/>
</dbReference>
<dbReference type="OrthoDB" id="6370831at2759"/>
<name>A0A7L0WPT6_ALELA</name>
<dbReference type="Gene3D" id="2.60.40.10">
    <property type="entry name" value="Immunoglobulins"/>
    <property type="match status" value="1"/>
</dbReference>
<dbReference type="PROSITE" id="PS50835">
    <property type="entry name" value="IG_LIKE"/>
    <property type="match status" value="1"/>
</dbReference>
<keyword evidence="2" id="KW-1015">Disulfide bond</keyword>
<keyword evidence="9" id="KW-1185">Reference proteome</keyword>
<dbReference type="InterPro" id="IPR007110">
    <property type="entry name" value="Ig-like_dom"/>
</dbReference>
<keyword evidence="6" id="KW-1133">Transmembrane helix</keyword>
<evidence type="ECO:0000313" key="9">
    <source>
        <dbReference type="Proteomes" id="UP000562322"/>
    </source>
</evidence>
<gene>
    <name evidence="8" type="primary">Sirpa</name>
    <name evidence="8" type="ORF">ALELAT_R09060</name>
</gene>
<dbReference type="SUPFAM" id="SSF48726">
    <property type="entry name" value="Immunoglobulin"/>
    <property type="match status" value="1"/>
</dbReference>
<dbReference type="InterPro" id="IPR051755">
    <property type="entry name" value="Ig-like_CS_Receptor"/>
</dbReference>
<organism evidence="8 9">
    <name type="scientific">Alectura lathami</name>
    <name type="common">Australian brush turkey</name>
    <dbReference type="NCBI Taxonomy" id="81907"/>
    <lineage>
        <taxon>Eukaryota</taxon>
        <taxon>Metazoa</taxon>
        <taxon>Chordata</taxon>
        <taxon>Craniata</taxon>
        <taxon>Vertebrata</taxon>
        <taxon>Euteleostomi</taxon>
        <taxon>Archelosauria</taxon>
        <taxon>Archosauria</taxon>
        <taxon>Dinosauria</taxon>
        <taxon>Saurischia</taxon>
        <taxon>Theropoda</taxon>
        <taxon>Coelurosauria</taxon>
        <taxon>Aves</taxon>
        <taxon>Neognathae</taxon>
        <taxon>Galloanserae</taxon>
        <taxon>Galliformes</taxon>
        <taxon>Megapodiidae</taxon>
        <taxon>Alectura</taxon>
    </lineage>
</organism>
<dbReference type="Pfam" id="PF07686">
    <property type="entry name" value="V-set"/>
    <property type="match status" value="1"/>
</dbReference>
<reference evidence="8 9" key="1">
    <citation type="submission" date="2019-09" db="EMBL/GenBank/DDBJ databases">
        <title>Bird 10,000 Genomes (B10K) Project - Family phase.</title>
        <authorList>
            <person name="Zhang G."/>
        </authorList>
    </citation>
    <scope>NUCLEOTIDE SEQUENCE [LARGE SCALE GENOMIC DNA]</scope>
    <source>
        <strain evidence="8">B10K-DU-001-39</strain>
        <tissue evidence="8">Muscle</tissue>
    </source>
</reference>
<feature type="domain" description="Ig-like" evidence="7">
    <location>
        <begin position="21"/>
        <end position="90"/>
    </location>
</feature>
<feature type="non-terminal residue" evidence="8">
    <location>
        <position position="1"/>
    </location>
</feature>
<feature type="transmembrane region" description="Helical" evidence="6">
    <location>
        <begin position="122"/>
        <end position="143"/>
    </location>
</feature>
<evidence type="ECO:0000256" key="3">
    <source>
        <dbReference type="ARBA" id="ARBA00023180"/>
    </source>
</evidence>
<dbReference type="InterPro" id="IPR036179">
    <property type="entry name" value="Ig-like_dom_sf"/>
</dbReference>
<evidence type="ECO:0000256" key="5">
    <source>
        <dbReference type="SAM" id="MobiDB-lite"/>
    </source>
</evidence>
<dbReference type="AlphaFoldDB" id="A0A7L0WPT6"/>
<evidence type="ECO:0000256" key="4">
    <source>
        <dbReference type="ARBA" id="ARBA00023319"/>
    </source>
</evidence>
<keyword evidence="6" id="KW-0472">Membrane</keyword>
<comment type="caution">
    <text evidence="8">The sequence shown here is derived from an EMBL/GenBank/DDBJ whole genome shotgun (WGS) entry which is preliminary data.</text>
</comment>
<accession>A0A7L0WPT6</accession>
<dbReference type="PANTHER" id="PTHR19971">
    <property type="entry name" value="SIGNAL-REGULATORY PROTEIN BETA"/>
    <property type="match status" value="1"/>
</dbReference>
<dbReference type="FunFam" id="2.60.40.10:FF:000295">
    <property type="entry name" value="Tyrosine-protein phosphatase non-receptor type substrate 1"/>
    <property type="match status" value="1"/>
</dbReference>
<dbReference type="InterPro" id="IPR013106">
    <property type="entry name" value="Ig_V-set"/>
</dbReference>
<feature type="non-terminal residue" evidence="8">
    <location>
        <position position="235"/>
    </location>
</feature>
<keyword evidence="4" id="KW-0393">Immunoglobulin domain</keyword>
<dbReference type="InterPro" id="IPR013783">
    <property type="entry name" value="Ig-like_fold"/>
</dbReference>
<dbReference type="Proteomes" id="UP000562322">
    <property type="component" value="Unassembled WGS sequence"/>
</dbReference>
<keyword evidence="3" id="KW-0325">Glycoprotein</keyword>
<evidence type="ECO:0000259" key="7">
    <source>
        <dbReference type="PROSITE" id="PS50835"/>
    </source>
</evidence>
<evidence type="ECO:0000313" key="8">
    <source>
        <dbReference type="EMBL" id="NXL93120.1"/>
    </source>
</evidence>
<dbReference type="EMBL" id="VXAV01009581">
    <property type="protein sequence ID" value="NXL93120.1"/>
    <property type="molecule type" value="Genomic_DNA"/>
</dbReference>